<dbReference type="AlphaFoldDB" id="A0A183IDJ7"/>
<dbReference type="EMBL" id="UZAM01006916">
    <property type="protein sequence ID" value="VDO95189.1"/>
    <property type="molecule type" value="Genomic_DNA"/>
</dbReference>
<accession>A0A183IDJ7</accession>
<proteinExistence type="predicted"/>
<dbReference type="GO" id="GO:0005794">
    <property type="term" value="C:Golgi apparatus"/>
    <property type="evidence" value="ECO:0007669"/>
    <property type="project" value="TreeGrafter"/>
</dbReference>
<dbReference type="GO" id="GO:0006493">
    <property type="term" value="P:protein O-linked glycosylation"/>
    <property type="evidence" value="ECO:0007669"/>
    <property type="project" value="TreeGrafter"/>
</dbReference>
<dbReference type="PANTHER" id="PTHR11675">
    <property type="entry name" value="N-ACETYLGALACTOSAMINYLTRANSFERASE"/>
    <property type="match status" value="1"/>
</dbReference>
<dbReference type="InterPro" id="IPR029044">
    <property type="entry name" value="Nucleotide-diphossugar_trans"/>
</dbReference>
<reference evidence="5" key="1">
    <citation type="submission" date="2016-06" db="UniProtKB">
        <authorList>
            <consortium name="WormBaseParasite"/>
        </authorList>
    </citation>
    <scope>IDENTIFICATION</scope>
</reference>
<feature type="domain" description="Glycosyltransferase 2-like" evidence="2">
    <location>
        <begin position="164"/>
        <end position="306"/>
    </location>
</feature>
<dbReference type="SUPFAM" id="SSF53448">
    <property type="entry name" value="Nucleotide-diphospho-sugar transferases"/>
    <property type="match status" value="1"/>
</dbReference>
<dbReference type="Pfam" id="PF00535">
    <property type="entry name" value="Glycos_transf_2"/>
    <property type="match status" value="1"/>
</dbReference>
<dbReference type="Proteomes" id="UP000270296">
    <property type="component" value="Unassembled WGS sequence"/>
</dbReference>
<evidence type="ECO:0000256" key="1">
    <source>
        <dbReference type="ARBA" id="ARBA00023157"/>
    </source>
</evidence>
<keyword evidence="1" id="KW-1015">Disulfide bond</keyword>
<dbReference type="GO" id="GO:0004653">
    <property type="term" value="F:polypeptide N-acetylgalactosaminyltransferase activity"/>
    <property type="evidence" value="ECO:0007669"/>
    <property type="project" value="TreeGrafter"/>
</dbReference>
<evidence type="ECO:0000313" key="5">
    <source>
        <dbReference type="WBParaSite" id="SBAD_0000177901-mRNA-1"/>
    </source>
</evidence>
<evidence type="ECO:0000313" key="4">
    <source>
        <dbReference type="Proteomes" id="UP000270296"/>
    </source>
</evidence>
<protein>
    <submittedName>
        <fullName evidence="5">Glyco_trans_2-like domain-containing protein</fullName>
    </submittedName>
</protein>
<dbReference type="PANTHER" id="PTHR11675:SF118">
    <property type="entry name" value="POLYPEPTIDE N-ACETYLGALACTOSAMINYLTRANSFERASE 3"/>
    <property type="match status" value="1"/>
</dbReference>
<dbReference type="WBParaSite" id="SBAD_0000177901-mRNA-1">
    <property type="protein sequence ID" value="SBAD_0000177901-mRNA-1"/>
    <property type="gene ID" value="SBAD_0000177901"/>
</dbReference>
<reference evidence="3 4" key="2">
    <citation type="submission" date="2018-11" db="EMBL/GenBank/DDBJ databases">
        <authorList>
            <consortium name="Pathogen Informatics"/>
        </authorList>
    </citation>
    <scope>NUCLEOTIDE SEQUENCE [LARGE SCALE GENOMIC DNA]</scope>
</reference>
<gene>
    <name evidence="3" type="ORF">SBAD_LOCUS1691</name>
</gene>
<evidence type="ECO:0000313" key="3">
    <source>
        <dbReference type="EMBL" id="VDO95189.1"/>
    </source>
</evidence>
<dbReference type="OrthoDB" id="5988548at2759"/>
<sequence length="332" mass="37827">MAFFVTRRLWRPKNNVLCLAFTFFSSVWVITTVVILRLQENYQGAWYTVGRARRESDRSPGVTAAPGVQAIVGYYEGALPGSKQVTFTQEELNINQYSPVPGMGEMGRPVKMNAVEEVRSMKLFAINQFNIVASDLMAVNRSLPDVRHQDCRKLTYDTDLPSASVIIVFHNEAWSTLIRTVMSVINRSPRHLLREIILIDDDSKREFLNQTLDAYVSQLSVLTKVLRSRQRIGLVKARLMGAKNATGQVLIFLDSHCECTTGWIEPLLLRIKQDRTAVVCPVIDVINDKTFQFQKGIETYRGGFNWHLQFRWYSPSSSTIEKLEKDSTAPMK</sequence>
<evidence type="ECO:0000259" key="2">
    <source>
        <dbReference type="Pfam" id="PF00535"/>
    </source>
</evidence>
<name>A0A183IDJ7_9BILA</name>
<organism evidence="5">
    <name type="scientific">Soboliphyme baturini</name>
    <dbReference type="NCBI Taxonomy" id="241478"/>
    <lineage>
        <taxon>Eukaryota</taxon>
        <taxon>Metazoa</taxon>
        <taxon>Ecdysozoa</taxon>
        <taxon>Nematoda</taxon>
        <taxon>Enoplea</taxon>
        <taxon>Dorylaimia</taxon>
        <taxon>Dioctophymatida</taxon>
        <taxon>Dioctophymatoidea</taxon>
        <taxon>Soboliphymatidae</taxon>
        <taxon>Soboliphyme</taxon>
    </lineage>
</organism>
<dbReference type="Gene3D" id="3.90.550.10">
    <property type="entry name" value="Spore Coat Polysaccharide Biosynthesis Protein SpsA, Chain A"/>
    <property type="match status" value="1"/>
</dbReference>
<keyword evidence="4" id="KW-1185">Reference proteome</keyword>
<dbReference type="InterPro" id="IPR001173">
    <property type="entry name" value="Glyco_trans_2-like"/>
</dbReference>